<evidence type="ECO:0000313" key="3">
    <source>
        <dbReference type="EMBL" id="RZS62002.1"/>
    </source>
</evidence>
<comment type="caution">
    <text evidence="3">The sequence shown here is derived from an EMBL/GenBank/DDBJ whole genome shotgun (WGS) entry which is preliminary data.</text>
</comment>
<dbReference type="Proteomes" id="UP000293852">
    <property type="component" value="Unassembled WGS sequence"/>
</dbReference>
<feature type="domain" description="Histidine kinase/HSP90-like ATPase" evidence="2">
    <location>
        <begin position="8"/>
        <end position="132"/>
    </location>
</feature>
<gene>
    <name evidence="3" type="ORF">EV386_2319</name>
</gene>
<dbReference type="Gene3D" id="3.30.565.10">
    <property type="entry name" value="Histidine kinase-like ATPase, C-terminal domain"/>
    <property type="match status" value="1"/>
</dbReference>
<evidence type="ECO:0000259" key="2">
    <source>
        <dbReference type="Pfam" id="PF13581"/>
    </source>
</evidence>
<dbReference type="SUPFAM" id="SSF55874">
    <property type="entry name" value="ATPase domain of HSP90 chaperone/DNA topoisomerase II/histidine kinase"/>
    <property type="match status" value="1"/>
</dbReference>
<organism evidence="3 4">
    <name type="scientific">Xylanimonas ulmi</name>
    <dbReference type="NCBI Taxonomy" id="228973"/>
    <lineage>
        <taxon>Bacteria</taxon>
        <taxon>Bacillati</taxon>
        <taxon>Actinomycetota</taxon>
        <taxon>Actinomycetes</taxon>
        <taxon>Micrococcales</taxon>
        <taxon>Promicromonosporaceae</taxon>
        <taxon>Xylanimonas</taxon>
    </lineage>
</organism>
<dbReference type="EMBL" id="SGWX01000001">
    <property type="protein sequence ID" value="RZS62002.1"/>
    <property type="molecule type" value="Genomic_DNA"/>
</dbReference>
<dbReference type="PANTHER" id="PTHR35526:SF6">
    <property type="entry name" value="SLR1861 PROTEIN"/>
    <property type="match status" value="1"/>
</dbReference>
<dbReference type="CDD" id="cd16936">
    <property type="entry name" value="HATPase_RsbW-like"/>
    <property type="match status" value="1"/>
</dbReference>
<dbReference type="PANTHER" id="PTHR35526">
    <property type="entry name" value="ANTI-SIGMA-F FACTOR RSBW-RELATED"/>
    <property type="match status" value="1"/>
</dbReference>
<keyword evidence="4" id="KW-1185">Reference proteome</keyword>
<dbReference type="InterPro" id="IPR050267">
    <property type="entry name" value="Anti-sigma-factor_SerPK"/>
</dbReference>
<dbReference type="AlphaFoldDB" id="A0A4Q7M5S5"/>
<sequence>MITRRQFDASPEAVDDMLSLVDTLTQGLDAKVAFDLRLACEEILVNIVSYAYPNGGGRLTVTWDHDTAAHAVVVRFEDSGIPFNPLDQPSPALDVPMAEREIGGLGIMMALQRADDVRYERREGINVLTLTKGY</sequence>
<name>A0A4Q7M5S5_9MICO</name>
<reference evidence="3 4" key="1">
    <citation type="submission" date="2019-02" db="EMBL/GenBank/DDBJ databases">
        <title>Sequencing the genomes of 1000 actinobacteria strains.</title>
        <authorList>
            <person name="Klenk H.-P."/>
        </authorList>
    </citation>
    <scope>NUCLEOTIDE SEQUENCE [LARGE SCALE GENOMIC DNA]</scope>
    <source>
        <strain evidence="3 4">DSM 16932</strain>
    </source>
</reference>
<dbReference type="OrthoDB" id="159434at2"/>
<evidence type="ECO:0000313" key="4">
    <source>
        <dbReference type="Proteomes" id="UP000293852"/>
    </source>
</evidence>
<accession>A0A4Q7M5S5</accession>
<keyword evidence="3" id="KW-0808">Transferase</keyword>
<evidence type="ECO:0000256" key="1">
    <source>
        <dbReference type="ARBA" id="ARBA00022527"/>
    </source>
</evidence>
<keyword evidence="1" id="KW-0723">Serine/threonine-protein kinase</keyword>
<dbReference type="RefSeq" id="WP_130415112.1">
    <property type="nucleotide sequence ID" value="NZ_SGWX01000001.1"/>
</dbReference>
<keyword evidence="3" id="KW-0418">Kinase</keyword>
<dbReference type="GO" id="GO:0004674">
    <property type="term" value="F:protein serine/threonine kinase activity"/>
    <property type="evidence" value="ECO:0007669"/>
    <property type="project" value="UniProtKB-KW"/>
</dbReference>
<proteinExistence type="predicted"/>
<dbReference type="Pfam" id="PF13581">
    <property type="entry name" value="HATPase_c_2"/>
    <property type="match status" value="1"/>
</dbReference>
<dbReference type="InterPro" id="IPR003594">
    <property type="entry name" value="HATPase_dom"/>
</dbReference>
<protein>
    <submittedName>
        <fullName evidence="3">Serine/threonine-protein kinase RsbW</fullName>
    </submittedName>
</protein>
<dbReference type="InterPro" id="IPR036890">
    <property type="entry name" value="HATPase_C_sf"/>
</dbReference>